<keyword evidence="4" id="KW-1185">Reference proteome</keyword>
<dbReference type="PANTHER" id="PTHR40265:SF1">
    <property type="entry name" value="GLYOXALASE-LIKE DOMAIN-CONTAINING PROTEIN"/>
    <property type="match status" value="1"/>
</dbReference>
<dbReference type="RefSeq" id="WP_104482977.1">
    <property type="nucleotide sequence ID" value="NZ_CP154825.1"/>
</dbReference>
<dbReference type="PANTHER" id="PTHR40265">
    <property type="entry name" value="BLL2707 PROTEIN"/>
    <property type="match status" value="1"/>
</dbReference>
<dbReference type="SUPFAM" id="SSF54593">
    <property type="entry name" value="Glyoxalase/Bleomycin resistance protein/Dihydroxybiphenyl dioxygenase"/>
    <property type="match status" value="1"/>
</dbReference>
<dbReference type="EMBL" id="PTIX01000031">
    <property type="protein sequence ID" value="PPK63168.1"/>
    <property type="molecule type" value="Genomic_DNA"/>
</dbReference>
<dbReference type="OrthoDB" id="3227561at2"/>
<dbReference type="InterPro" id="IPR037523">
    <property type="entry name" value="VOC_core"/>
</dbReference>
<dbReference type="AlphaFoldDB" id="A0A2S6GD47"/>
<evidence type="ECO:0000313" key="3">
    <source>
        <dbReference type="EMBL" id="PPK63168.1"/>
    </source>
</evidence>
<evidence type="ECO:0000256" key="1">
    <source>
        <dbReference type="SAM" id="MobiDB-lite"/>
    </source>
</evidence>
<proteinExistence type="predicted"/>
<name>A0A2S6GD47_9PSEU</name>
<dbReference type="InterPro" id="IPR025870">
    <property type="entry name" value="Glyoxalase-like_dom"/>
</dbReference>
<dbReference type="PROSITE" id="PS51819">
    <property type="entry name" value="VOC"/>
    <property type="match status" value="1"/>
</dbReference>
<feature type="region of interest" description="Disordered" evidence="1">
    <location>
        <begin position="142"/>
        <end position="165"/>
    </location>
</feature>
<dbReference type="InterPro" id="IPR029068">
    <property type="entry name" value="Glyas_Bleomycin-R_OHBP_Dase"/>
</dbReference>
<dbReference type="Gene3D" id="3.10.180.10">
    <property type="entry name" value="2,3-Dihydroxybiphenyl 1,2-Dioxygenase, domain 1"/>
    <property type="match status" value="2"/>
</dbReference>
<gene>
    <name evidence="3" type="ORF">CLV40_13137</name>
</gene>
<organism evidence="3 4">
    <name type="scientific">Actinokineospora auranticolor</name>
    <dbReference type="NCBI Taxonomy" id="155976"/>
    <lineage>
        <taxon>Bacteria</taxon>
        <taxon>Bacillati</taxon>
        <taxon>Actinomycetota</taxon>
        <taxon>Actinomycetes</taxon>
        <taxon>Pseudonocardiales</taxon>
        <taxon>Pseudonocardiaceae</taxon>
        <taxon>Actinokineospora</taxon>
    </lineage>
</organism>
<sequence length="288" mass="30067">MPITGLDHAMLAVRDLDTAAAALTGALGLHVRRGGRHPGWGTANAVLDLRSGYLELITVADPAEAAAVDAGRRILELLDRDGGGWLAFVLTAKDLRTTWQQVRRAGLSIARPVGGRAVRPDGSYRSWAVAGHGEEFRTGRLPSLIEYGDGTPPPREDPPSHGPAPDVLGVARLDVAVADLDAATRRYARLLGGPPVAEPGHCACWTLPDGVGVRLLPIDLTTATREGLWTVALAVPDARAAAAVLDARGTGYTPAGPGAVLVDRGATAPARIVLTELREGWDVRAAAV</sequence>
<accession>A0A2S6GD47</accession>
<feature type="domain" description="VOC" evidence="2">
    <location>
        <begin position="5"/>
        <end position="139"/>
    </location>
</feature>
<reference evidence="3 4" key="1">
    <citation type="submission" date="2018-02" db="EMBL/GenBank/DDBJ databases">
        <title>Genomic Encyclopedia of Archaeal and Bacterial Type Strains, Phase II (KMG-II): from individual species to whole genera.</title>
        <authorList>
            <person name="Goeker M."/>
        </authorList>
    </citation>
    <scope>NUCLEOTIDE SEQUENCE [LARGE SCALE GENOMIC DNA]</scope>
    <source>
        <strain evidence="3 4">YU 961-1</strain>
    </source>
</reference>
<evidence type="ECO:0000313" key="4">
    <source>
        <dbReference type="Proteomes" id="UP000239203"/>
    </source>
</evidence>
<dbReference type="Proteomes" id="UP000239203">
    <property type="component" value="Unassembled WGS sequence"/>
</dbReference>
<comment type="caution">
    <text evidence="3">The sequence shown here is derived from an EMBL/GenBank/DDBJ whole genome shotgun (WGS) entry which is preliminary data.</text>
</comment>
<dbReference type="Pfam" id="PF13468">
    <property type="entry name" value="Glyoxalase_3"/>
    <property type="match status" value="1"/>
</dbReference>
<protein>
    <submittedName>
        <fullName evidence="3">Glyoxalase-like protein</fullName>
    </submittedName>
</protein>
<evidence type="ECO:0000259" key="2">
    <source>
        <dbReference type="PROSITE" id="PS51819"/>
    </source>
</evidence>